<keyword evidence="3" id="KW-1185">Reference proteome</keyword>
<gene>
    <name evidence="2" type="ORF">HNR65_000426</name>
</gene>
<protein>
    <recommendedName>
        <fullName evidence="1">YprB ribonuclease H-like domain-containing protein</fullName>
    </recommendedName>
</protein>
<dbReference type="RefSeq" id="WP_181549783.1">
    <property type="nucleotide sequence ID" value="NZ_JACDUS010000001.1"/>
</dbReference>
<organism evidence="2 3">
    <name type="scientific">Desulfosalsimonas propionicica</name>
    <dbReference type="NCBI Taxonomy" id="332175"/>
    <lineage>
        <taxon>Bacteria</taxon>
        <taxon>Pseudomonadati</taxon>
        <taxon>Thermodesulfobacteriota</taxon>
        <taxon>Desulfobacteria</taxon>
        <taxon>Desulfobacterales</taxon>
        <taxon>Desulfosalsimonadaceae</taxon>
        <taxon>Desulfosalsimonas</taxon>
    </lineage>
</organism>
<feature type="domain" description="YprB ribonuclease H-like" evidence="1">
    <location>
        <begin position="87"/>
        <end position="236"/>
    </location>
</feature>
<evidence type="ECO:0000313" key="3">
    <source>
        <dbReference type="Proteomes" id="UP000525298"/>
    </source>
</evidence>
<dbReference type="InterPro" id="IPR038720">
    <property type="entry name" value="YprB_RNase_H-like_dom"/>
</dbReference>
<evidence type="ECO:0000259" key="1">
    <source>
        <dbReference type="Pfam" id="PF13482"/>
    </source>
</evidence>
<dbReference type="AlphaFoldDB" id="A0A7W0C6K7"/>
<accession>A0A7W0C6K7</accession>
<dbReference type="Pfam" id="PF13482">
    <property type="entry name" value="RNase_H_2"/>
    <property type="match status" value="1"/>
</dbReference>
<reference evidence="2 3" key="1">
    <citation type="submission" date="2020-07" db="EMBL/GenBank/DDBJ databases">
        <title>Genomic Encyclopedia of Type Strains, Phase IV (KMG-IV): sequencing the most valuable type-strain genomes for metagenomic binning, comparative biology and taxonomic classification.</title>
        <authorList>
            <person name="Goeker M."/>
        </authorList>
    </citation>
    <scope>NUCLEOTIDE SEQUENCE [LARGE SCALE GENOMIC DNA]</scope>
    <source>
        <strain evidence="2 3">DSM 17721</strain>
    </source>
</reference>
<dbReference type="InterPro" id="IPR036397">
    <property type="entry name" value="RNaseH_sf"/>
</dbReference>
<name>A0A7W0C6K7_9BACT</name>
<comment type="caution">
    <text evidence="2">The sequence shown here is derived from an EMBL/GenBank/DDBJ whole genome shotgun (WGS) entry which is preliminary data.</text>
</comment>
<proteinExistence type="predicted"/>
<dbReference type="GO" id="GO:0003676">
    <property type="term" value="F:nucleic acid binding"/>
    <property type="evidence" value="ECO:0007669"/>
    <property type="project" value="InterPro"/>
</dbReference>
<dbReference type="SUPFAM" id="SSF53098">
    <property type="entry name" value="Ribonuclease H-like"/>
    <property type="match status" value="1"/>
</dbReference>
<dbReference type="InterPro" id="IPR012337">
    <property type="entry name" value="RNaseH-like_sf"/>
</dbReference>
<dbReference type="Gene3D" id="3.30.420.10">
    <property type="entry name" value="Ribonuclease H-like superfamily/Ribonuclease H"/>
    <property type="match status" value="1"/>
</dbReference>
<evidence type="ECO:0000313" key="2">
    <source>
        <dbReference type="EMBL" id="MBA2880119.1"/>
    </source>
</evidence>
<dbReference type="PANTHER" id="PTHR38462:SF1">
    <property type="entry name" value="YPRB RIBONUCLEASE H-LIKE DOMAIN-CONTAINING PROTEIN"/>
    <property type="match status" value="1"/>
</dbReference>
<dbReference type="EMBL" id="JACDUS010000001">
    <property type="protein sequence ID" value="MBA2880119.1"/>
    <property type="molecule type" value="Genomic_DNA"/>
</dbReference>
<dbReference type="PANTHER" id="PTHR38462">
    <property type="entry name" value="EXONUCLEASE-LIKE PROTEIN"/>
    <property type="match status" value="1"/>
</dbReference>
<sequence length="292" mass="33362">MIENTFCHINGVGKKIEARLWHAGICAWNDVSAARELPVGPSAAAWIRSELAVSEKSLQEGRIGYFSRRLPLDQQWRLFGTFRTRTAYLDIETTGLCRDSNRITTIALYDGTHIRCYVNGQNLHDFPDDISRYDLLVTYNGKSFDIPFIERFFNIRMFQAHIDLRHLLAGLGFNGGLKGCEKQMGIDRKELDGIDGYLAVLLWQEYEKTGSLSALETLMAYNAEDTVNLEYLIHTAYNLKVNQTPFAQTKALVRPDRPRIPFAAHSEFVHRIMEKSFAHGAHYQRRTDEPGT</sequence>
<dbReference type="Proteomes" id="UP000525298">
    <property type="component" value="Unassembled WGS sequence"/>
</dbReference>